<dbReference type="AlphaFoldDB" id="A0A0E9SRP8"/>
<dbReference type="EMBL" id="GBXM01065262">
    <property type="protein sequence ID" value="JAH43315.1"/>
    <property type="molecule type" value="Transcribed_RNA"/>
</dbReference>
<name>A0A0E9SRP8_ANGAN</name>
<protein>
    <submittedName>
        <fullName evidence="1">Uncharacterized protein</fullName>
    </submittedName>
</protein>
<accession>A0A0E9SRP8</accession>
<sequence>MTNQWTVFETSGNNEIISKCLMNYTLHSPT</sequence>
<reference evidence="1" key="2">
    <citation type="journal article" date="2015" name="Fish Shellfish Immunol.">
        <title>Early steps in the European eel (Anguilla anguilla)-Vibrio vulnificus interaction in the gills: Role of the RtxA13 toxin.</title>
        <authorList>
            <person name="Callol A."/>
            <person name="Pajuelo D."/>
            <person name="Ebbesson L."/>
            <person name="Teles M."/>
            <person name="MacKenzie S."/>
            <person name="Amaro C."/>
        </authorList>
    </citation>
    <scope>NUCLEOTIDE SEQUENCE</scope>
</reference>
<organism evidence="1">
    <name type="scientific">Anguilla anguilla</name>
    <name type="common">European freshwater eel</name>
    <name type="synonym">Muraena anguilla</name>
    <dbReference type="NCBI Taxonomy" id="7936"/>
    <lineage>
        <taxon>Eukaryota</taxon>
        <taxon>Metazoa</taxon>
        <taxon>Chordata</taxon>
        <taxon>Craniata</taxon>
        <taxon>Vertebrata</taxon>
        <taxon>Euteleostomi</taxon>
        <taxon>Actinopterygii</taxon>
        <taxon>Neopterygii</taxon>
        <taxon>Teleostei</taxon>
        <taxon>Anguilliformes</taxon>
        <taxon>Anguillidae</taxon>
        <taxon>Anguilla</taxon>
    </lineage>
</organism>
<reference evidence="1" key="1">
    <citation type="submission" date="2014-11" db="EMBL/GenBank/DDBJ databases">
        <authorList>
            <person name="Amaro Gonzalez C."/>
        </authorList>
    </citation>
    <scope>NUCLEOTIDE SEQUENCE</scope>
</reference>
<proteinExistence type="predicted"/>
<evidence type="ECO:0000313" key="1">
    <source>
        <dbReference type="EMBL" id="JAH43315.1"/>
    </source>
</evidence>